<dbReference type="AlphaFoldDB" id="A0A2D0N5H7"/>
<protein>
    <submittedName>
        <fullName evidence="2">General stress protein</fullName>
    </submittedName>
</protein>
<dbReference type="InterPro" id="IPR038725">
    <property type="entry name" value="YdaG_split_barrel_FMN-bd"/>
</dbReference>
<reference evidence="2 3" key="1">
    <citation type="submission" date="2017-10" db="EMBL/GenBank/DDBJ databases">
        <title>The draft genome sequence of Lewinella nigricans NBRC 102662.</title>
        <authorList>
            <person name="Wang K."/>
        </authorList>
    </citation>
    <scope>NUCLEOTIDE SEQUENCE [LARGE SCALE GENOMIC DNA]</scope>
    <source>
        <strain evidence="2 3">NBRC 102662</strain>
    </source>
</reference>
<sequence>MGEIKPLFNSDAVEKIREMTGDGNIVLFCCNLDEQPFDATPMSTQAVDDDGTIWFFSTKDSDRNKYVKRDPRVQVLYSDTGSQDYLSIYGKAEVLNDRQKAEELWTSFAKVWFPEGPTDPNLSLIRFRPSEGFYWDTKNGKMVAFAKMMASMVTGKTMDDSVEGKLKL</sequence>
<name>A0A2D0N5H7_FLAN2</name>
<comment type="caution">
    <text evidence="2">The sequence shown here is derived from an EMBL/GenBank/DDBJ whole genome shotgun (WGS) entry which is preliminary data.</text>
</comment>
<evidence type="ECO:0000313" key="2">
    <source>
        <dbReference type="EMBL" id="PHN03755.1"/>
    </source>
</evidence>
<dbReference type="EMBL" id="PDUD01000029">
    <property type="protein sequence ID" value="PHN03755.1"/>
    <property type="molecule type" value="Genomic_DNA"/>
</dbReference>
<dbReference type="Gene3D" id="2.30.110.10">
    <property type="entry name" value="Electron Transport, Fmn-binding Protein, Chain A"/>
    <property type="match status" value="1"/>
</dbReference>
<dbReference type="Pfam" id="PF16242">
    <property type="entry name" value="Pyrid_ox_like"/>
    <property type="match status" value="1"/>
</dbReference>
<organism evidence="2 3">
    <name type="scientific">Flavilitoribacter nigricans (strain ATCC 23147 / DSM 23189 / NBRC 102662 / NCIMB 1420 / SS-2)</name>
    <name type="common">Lewinella nigricans</name>
    <dbReference type="NCBI Taxonomy" id="1122177"/>
    <lineage>
        <taxon>Bacteria</taxon>
        <taxon>Pseudomonadati</taxon>
        <taxon>Bacteroidota</taxon>
        <taxon>Saprospiria</taxon>
        <taxon>Saprospirales</taxon>
        <taxon>Lewinellaceae</taxon>
        <taxon>Flavilitoribacter</taxon>
    </lineage>
</organism>
<dbReference type="SUPFAM" id="SSF50475">
    <property type="entry name" value="FMN-binding split barrel"/>
    <property type="match status" value="1"/>
</dbReference>
<keyword evidence="3" id="KW-1185">Reference proteome</keyword>
<dbReference type="Proteomes" id="UP000223913">
    <property type="component" value="Unassembled WGS sequence"/>
</dbReference>
<feature type="domain" description="General stress protein FMN-binding split barrel" evidence="1">
    <location>
        <begin position="11"/>
        <end position="159"/>
    </location>
</feature>
<proteinExistence type="predicted"/>
<accession>A0A2D0N5H7</accession>
<dbReference type="PANTHER" id="PTHR34818">
    <property type="entry name" value="PROTEIN BLI-3"/>
    <property type="match status" value="1"/>
</dbReference>
<dbReference type="OrthoDB" id="1432662at2"/>
<dbReference type="InterPro" id="IPR052917">
    <property type="entry name" value="Stress-Dev_Protein"/>
</dbReference>
<dbReference type="PANTHER" id="PTHR34818:SF1">
    <property type="entry name" value="PROTEIN BLI-3"/>
    <property type="match status" value="1"/>
</dbReference>
<dbReference type="InterPro" id="IPR012349">
    <property type="entry name" value="Split_barrel_FMN-bd"/>
</dbReference>
<dbReference type="RefSeq" id="WP_099152788.1">
    <property type="nucleotide sequence ID" value="NZ_PDUD01000029.1"/>
</dbReference>
<evidence type="ECO:0000313" key="3">
    <source>
        <dbReference type="Proteomes" id="UP000223913"/>
    </source>
</evidence>
<evidence type="ECO:0000259" key="1">
    <source>
        <dbReference type="Pfam" id="PF16242"/>
    </source>
</evidence>
<gene>
    <name evidence="2" type="ORF">CRP01_24705</name>
</gene>